<proteinExistence type="predicted"/>
<evidence type="ECO:0000313" key="8">
    <source>
        <dbReference type="Proteomes" id="UP000638848"/>
    </source>
</evidence>
<keyword evidence="8" id="KW-1185">Reference proteome</keyword>
<evidence type="ECO:0000259" key="6">
    <source>
        <dbReference type="PROSITE" id="PS50850"/>
    </source>
</evidence>
<dbReference type="AlphaFoldDB" id="A0A917H5M3"/>
<accession>A0A917H5M3</accession>
<dbReference type="GO" id="GO:0005886">
    <property type="term" value="C:plasma membrane"/>
    <property type="evidence" value="ECO:0007669"/>
    <property type="project" value="UniProtKB-SubCell"/>
</dbReference>
<feature type="transmembrane region" description="Helical" evidence="5">
    <location>
        <begin position="28"/>
        <end position="54"/>
    </location>
</feature>
<feature type="transmembrane region" description="Helical" evidence="5">
    <location>
        <begin position="346"/>
        <end position="368"/>
    </location>
</feature>
<dbReference type="InterPro" id="IPR020846">
    <property type="entry name" value="MFS_dom"/>
</dbReference>
<keyword evidence="4 5" id="KW-0472">Membrane</keyword>
<gene>
    <name evidence="7" type="ORF">GCM10011374_35240</name>
</gene>
<keyword evidence="3 5" id="KW-1133">Transmembrane helix</keyword>
<feature type="transmembrane region" description="Helical" evidence="5">
    <location>
        <begin position="180"/>
        <end position="201"/>
    </location>
</feature>
<dbReference type="RefSeq" id="WP_188539601.1">
    <property type="nucleotide sequence ID" value="NZ_BMEQ01000028.1"/>
</dbReference>
<evidence type="ECO:0000256" key="3">
    <source>
        <dbReference type="ARBA" id="ARBA00022989"/>
    </source>
</evidence>
<keyword evidence="2 5" id="KW-0812">Transmembrane</keyword>
<protein>
    <submittedName>
        <fullName evidence="7">MFS transporter</fullName>
    </submittedName>
</protein>
<feature type="transmembrane region" description="Helical" evidence="5">
    <location>
        <begin position="292"/>
        <end position="310"/>
    </location>
</feature>
<evidence type="ECO:0000256" key="5">
    <source>
        <dbReference type="SAM" id="Phobius"/>
    </source>
</evidence>
<dbReference type="EMBL" id="BMEQ01000028">
    <property type="protein sequence ID" value="GGG67890.1"/>
    <property type="molecule type" value="Genomic_DNA"/>
</dbReference>
<feature type="transmembrane region" description="Helical" evidence="5">
    <location>
        <begin position="261"/>
        <end position="280"/>
    </location>
</feature>
<sequence length="446" mass="47071">MSSLRSNPTPSGVEPWNVKITPKTIRQVSVVCFIAWVASVYDFTLFGTLLPVIAEDFGWSVAESTAINTYATIGVFIVALAVGTIIDKMGRKKALIVLMLGGAVASGLTGAALGAVSLIIIRSFSGFSMSEEVVNAVYLNEMYKEAKSRGLMYSLVQGGWPVGALVSAGLSALTLPIIGWRWSFVVAAVLSIIVVILALRLPESPTFAAMREVRRRRAAGDVAGAHALAAEHDLEEAAHHATGVKDVFTPELRRHTTCLSLAWFFNWFGIQVFSVLGTTILVEAKGVSFDNALIILVLSNAVGFVGYVFHGWLGDKIGRKPTVVLGWIAGAVFSFAMLIGPGTSGYIIPLYAMTLFFLTGPYAALLFYMGESFPPQVRGMGANVAHVMAPLGGIAGSGLLTVLLTAGVDTGWAAIITGTGGLLASALCMAGTRSIKDAHLKTTVIA</sequence>
<evidence type="ECO:0000256" key="4">
    <source>
        <dbReference type="ARBA" id="ARBA00023136"/>
    </source>
</evidence>
<dbReference type="GO" id="GO:0046943">
    <property type="term" value="F:carboxylic acid transmembrane transporter activity"/>
    <property type="evidence" value="ECO:0007669"/>
    <property type="project" value="TreeGrafter"/>
</dbReference>
<feature type="transmembrane region" description="Helical" evidence="5">
    <location>
        <begin position="66"/>
        <end position="86"/>
    </location>
</feature>
<comment type="subcellular location">
    <subcellularLocation>
        <location evidence="1">Cell membrane</location>
        <topology evidence="1">Multi-pass membrane protein</topology>
    </subcellularLocation>
</comment>
<dbReference type="InterPro" id="IPR036259">
    <property type="entry name" value="MFS_trans_sf"/>
</dbReference>
<evidence type="ECO:0000313" key="7">
    <source>
        <dbReference type="EMBL" id="GGG67890.1"/>
    </source>
</evidence>
<dbReference type="PANTHER" id="PTHR23508:SF10">
    <property type="entry name" value="CARBOXYLIC ACID TRANSPORTER PROTEIN HOMOLOG"/>
    <property type="match status" value="1"/>
</dbReference>
<feature type="transmembrane region" description="Helical" evidence="5">
    <location>
        <begin position="412"/>
        <end position="431"/>
    </location>
</feature>
<feature type="transmembrane region" description="Helical" evidence="5">
    <location>
        <begin position="322"/>
        <end position="340"/>
    </location>
</feature>
<evidence type="ECO:0000256" key="1">
    <source>
        <dbReference type="ARBA" id="ARBA00004651"/>
    </source>
</evidence>
<organism evidence="7 8">
    <name type="scientific">Kocuria dechangensis</name>
    <dbReference type="NCBI Taxonomy" id="1176249"/>
    <lineage>
        <taxon>Bacteria</taxon>
        <taxon>Bacillati</taxon>
        <taxon>Actinomycetota</taxon>
        <taxon>Actinomycetes</taxon>
        <taxon>Micrococcales</taxon>
        <taxon>Micrococcaceae</taxon>
        <taxon>Kocuria</taxon>
    </lineage>
</organism>
<dbReference type="PANTHER" id="PTHR23508">
    <property type="entry name" value="CARBOXYLIC ACID TRANSPORTER PROTEIN HOMOLOG"/>
    <property type="match status" value="1"/>
</dbReference>
<dbReference type="Gene3D" id="1.20.1250.20">
    <property type="entry name" value="MFS general substrate transporter like domains"/>
    <property type="match status" value="1"/>
</dbReference>
<evidence type="ECO:0000256" key="2">
    <source>
        <dbReference type="ARBA" id="ARBA00022692"/>
    </source>
</evidence>
<feature type="transmembrane region" description="Helical" evidence="5">
    <location>
        <begin position="95"/>
        <end position="121"/>
    </location>
</feature>
<name>A0A917H5M3_9MICC</name>
<dbReference type="Proteomes" id="UP000638848">
    <property type="component" value="Unassembled WGS sequence"/>
</dbReference>
<reference evidence="7" key="1">
    <citation type="journal article" date="2014" name="Int. J. Syst. Evol. Microbiol.">
        <title>Complete genome sequence of Corynebacterium casei LMG S-19264T (=DSM 44701T), isolated from a smear-ripened cheese.</title>
        <authorList>
            <consortium name="US DOE Joint Genome Institute (JGI-PGF)"/>
            <person name="Walter F."/>
            <person name="Albersmeier A."/>
            <person name="Kalinowski J."/>
            <person name="Ruckert C."/>
        </authorList>
    </citation>
    <scope>NUCLEOTIDE SEQUENCE</scope>
    <source>
        <strain evidence="7">CGMCC 1.12187</strain>
    </source>
</reference>
<dbReference type="InterPro" id="IPR011701">
    <property type="entry name" value="MFS"/>
</dbReference>
<dbReference type="PROSITE" id="PS50850">
    <property type="entry name" value="MFS"/>
    <property type="match status" value="1"/>
</dbReference>
<reference evidence="7" key="2">
    <citation type="submission" date="2020-09" db="EMBL/GenBank/DDBJ databases">
        <authorList>
            <person name="Sun Q."/>
            <person name="Zhou Y."/>
        </authorList>
    </citation>
    <scope>NUCLEOTIDE SEQUENCE</scope>
    <source>
        <strain evidence="7">CGMCC 1.12187</strain>
    </source>
</reference>
<feature type="domain" description="Major facilitator superfamily (MFS) profile" evidence="6">
    <location>
        <begin position="28"/>
        <end position="436"/>
    </location>
</feature>
<comment type="caution">
    <text evidence="7">The sequence shown here is derived from an EMBL/GenBank/DDBJ whole genome shotgun (WGS) entry which is preliminary data.</text>
</comment>
<feature type="transmembrane region" description="Helical" evidence="5">
    <location>
        <begin position="380"/>
        <end position="406"/>
    </location>
</feature>
<dbReference type="SUPFAM" id="SSF103473">
    <property type="entry name" value="MFS general substrate transporter"/>
    <property type="match status" value="1"/>
</dbReference>
<dbReference type="Pfam" id="PF07690">
    <property type="entry name" value="MFS_1"/>
    <property type="match status" value="1"/>
</dbReference>